<accession>A0A3N1M8R5</accession>
<evidence type="ECO:0000313" key="10">
    <source>
        <dbReference type="Proteomes" id="UP000278222"/>
    </source>
</evidence>
<evidence type="ECO:0000256" key="1">
    <source>
        <dbReference type="ARBA" id="ARBA00001974"/>
    </source>
</evidence>
<evidence type="ECO:0000256" key="4">
    <source>
        <dbReference type="ARBA" id="ARBA00022827"/>
    </source>
</evidence>
<dbReference type="RefSeq" id="WP_123689409.1">
    <property type="nucleotide sequence ID" value="NZ_AP019700.1"/>
</dbReference>
<evidence type="ECO:0000256" key="6">
    <source>
        <dbReference type="RuleBase" id="RU003968"/>
    </source>
</evidence>
<dbReference type="EMBL" id="RJKX01000013">
    <property type="protein sequence ID" value="ROQ00091.1"/>
    <property type="molecule type" value="Genomic_DNA"/>
</dbReference>
<dbReference type="InterPro" id="IPR012132">
    <property type="entry name" value="GMC_OxRdtase"/>
</dbReference>
<evidence type="ECO:0000259" key="8">
    <source>
        <dbReference type="PROSITE" id="PS00624"/>
    </source>
</evidence>
<dbReference type="InterPro" id="IPR007867">
    <property type="entry name" value="GMC_OxRtase_C"/>
</dbReference>
<dbReference type="GO" id="GO:0016614">
    <property type="term" value="F:oxidoreductase activity, acting on CH-OH group of donors"/>
    <property type="evidence" value="ECO:0007669"/>
    <property type="project" value="InterPro"/>
</dbReference>
<dbReference type="PANTHER" id="PTHR11552">
    <property type="entry name" value="GLUCOSE-METHANOL-CHOLINE GMC OXIDOREDUCTASE"/>
    <property type="match status" value="1"/>
</dbReference>
<reference evidence="9 10" key="1">
    <citation type="submission" date="2018-11" db="EMBL/GenBank/DDBJ databases">
        <title>Genomic Encyclopedia of Type Strains, Phase IV (KMG-IV): sequencing the most valuable type-strain genomes for metagenomic binning, comparative biology and taxonomic classification.</title>
        <authorList>
            <person name="Goeker M."/>
        </authorList>
    </citation>
    <scope>NUCLEOTIDE SEQUENCE [LARGE SCALE GENOMIC DNA]</scope>
    <source>
        <strain evidence="9 10">DSM 5900</strain>
    </source>
</reference>
<dbReference type="PIRSF" id="PIRSF000137">
    <property type="entry name" value="Alcohol_oxidase"/>
    <property type="match status" value="1"/>
</dbReference>
<keyword evidence="3 6" id="KW-0285">Flavoprotein</keyword>
<dbReference type="GO" id="GO:0050660">
    <property type="term" value="F:flavin adenine dinucleotide binding"/>
    <property type="evidence" value="ECO:0007669"/>
    <property type="project" value="InterPro"/>
</dbReference>
<evidence type="ECO:0000256" key="5">
    <source>
        <dbReference type="PIRSR" id="PIRSR000137-2"/>
    </source>
</evidence>
<name>A0A3N1M8R5_9PROT</name>
<comment type="caution">
    <text evidence="9">The sequence shown here is derived from an EMBL/GenBank/DDBJ whole genome shotgun (WGS) entry which is preliminary data.</text>
</comment>
<evidence type="ECO:0000256" key="2">
    <source>
        <dbReference type="ARBA" id="ARBA00010790"/>
    </source>
</evidence>
<dbReference type="NCBIfam" id="NF002550">
    <property type="entry name" value="PRK02106.1"/>
    <property type="match status" value="1"/>
</dbReference>
<dbReference type="PROSITE" id="PS00623">
    <property type="entry name" value="GMC_OXRED_1"/>
    <property type="match status" value="1"/>
</dbReference>
<dbReference type="Proteomes" id="UP000278222">
    <property type="component" value="Unassembled WGS sequence"/>
</dbReference>
<dbReference type="PANTHER" id="PTHR11552:SF147">
    <property type="entry name" value="CHOLINE DEHYDROGENASE, MITOCHONDRIAL"/>
    <property type="match status" value="1"/>
</dbReference>
<feature type="domain" description="Glucose-methanol-choline oxidoreductase N-terminal" evidence="7">
    <location>
        <begin position="80"/>
        <end position="103"/>
    </location>
</feature>
<protein>
    <submittedName>
        <fullName evidence="9">Choline dehydrogenase</fullName>
    </submittedName>
</protein>
<comment type="similarity">
    <text evidence="2 6">Belongs to the GMC oxidoreductase family.</text>
</comment>
<sequence>MEFDYVIVGAGSAGCVLANRLSEDPAVSVLLLEAGPDDRLPWIHIPAGFIRMLDDKRVNWVYRTEPEPGTNNRAMLFPRGRVLGGSSSINGLIYVRGQRQDFDSWAQSGIRGWSYDDVLPYFKKAESKAGGDPAYRGKDGPLTVDEFADHHPLTHAFVKAGQEVGLPFNPDTNAAEQEGVGYYQQTRRGRFRASTARAYLKPVMDRQNLKVETGALATRVIVEQWRATGIAFTQGGEDRVVRARHEVILSGGSINSPQLLQVSGIGPGEHLRPLGVPMVHELPGVGRNLHDHFVSRIVHRMKGIASINELSRGWRLMIEAAKYAALGRGILTYSAGNGVGFMKTRPGLEAPDFQLSFAAASFKDGVLGQLDDEPGATLGGWQLRPESRGSVMIKSGDPHEAPAIRPNYLAAETDRMVTVAGLKMSRAILEAPAFAPWNAGEKHPGLAVQTDAEWLDYARANGTTVYHPVGSCKMGRDRMAVVDPELRVHGLDALRVVDASIMPIMVSGNTNAATIMIAEKAADMIKAARK</sequence>
<dbReference type="AlphaFoldDB" id="A0A3N1M8R5"/>
<dbReference type="InterPro" id="IPR036188">
    <property type="entry name" value="FAD/NAD-bd_sf"/>
</dbReference>
<evidence type="ECO:0000256" key="3">
    <source>
        <dbReference type="ARBA" id="ARBA00022630"/>
    </source>
</evidence>
<organism evidence="9 10">
    <name type="scientific">Stella humosa</name>
    <dbReference type="NCBI Taxonomy" id="94"/>
    <lineage>
        <taxon>Bacteria</taxon>
        <taxon>Pseudomonadati</taxon>
        <taxon>Pseudomonadota</taxon>
        <taxon>Alphaproteobacteria</taxon>
        <taxon>Rhodospirillales</taxon>
        <taxon>Stellaceae</taxon>
        <taxon>Stella</taxon>
    </lineage>
</organism>
<keyword evidence="10" id="KW-1185">Reference proteome</keyword>
<dbReference type="Gene3D" id="3.50.50.60">
    <property type="entry name" value="FAD/NAD(P)-binding domain"/>
    <property type="match status" value="1"/>
</dbReference>
<dbReference type="SUPFAM" id="SSF51905">
    <property type="entry name" value="FAD/NAD(P)-binding domain"/>
    <property type="match status" value="1"/>
</dbReference>
<dbReference type="Pfam" id="PF05199">
    <property type="entry name" value="GMC_oxred_C"/>
    <property type="match status" value="1"/>
</dbReference>
<dbReference type="Gene3D" id="3.30.560.10">
    <property type="entry name" value="Glucose Oxidase, domain 3"/>
    <property type="match status" value="1"/>
</dbReference>
<evidence type="ECO:0000313" key="9">
    <source>
        <dbReference type="EMBL" id="ROQ00091.1"/>
    </source>
</evidence>
<feature type="domain" description="Glucose-methanol-choline oxidoreductase N-terminal" evidence="8">
    <location>
        <begin position="252"/>
        <end position="266"/>
    </location>
</feature>
<dbReference type="OrthoDB" id="9785276at2"/>
<keyword evidence="4 5" id="KW-0274">FAD</keyword>
<dbReference type="SUPFAM" id="SSF54373">
    <property type="entry name" value="FAD-linked reductases, C-terminal domain"/>
    <property type="match status" value="1"/>
</dbReference>
<dbReference type="InterPro" id="IPR000172">
    <property type="entry name" value="GMC_OxRdtase_N"/>
</dbReference>
<evidence type="ECO:0000259" key="7">
    <source>
        <dbReference type="PROSITE" id="PS00623"/>
    </source>
</evidence>
<dbReference type="PROSITE" id="PS00624">
    <property type="entry name" value="GMC_OXRED_2"/>
    <property type="match status" value="1"/>
</dbReference>
<proteinExistence type="inferred from homology"/>
<feature type="binding site" evidence="5">
    <location>
        <position position="82"/>
    </location>
    <ligand>
        <name>FAD</name>
        <dbReference type="ChEBI" id="CHEBI:57692"/>
    </ligand>
</feature>
<dbReference type="Pfam" id="PF00732">
    <property type="entry name" value="GMC_oxred_N"/>
    <property type="match status" value="1"/>
</dbReference>
<gene>
    <name evidence="9" type="ORF">EDC65_1887</name>
</gene>
<comment type="cofactor">
    <cofactor evidence="1 5">
        <name>FAD</name>
        <dbReference type="ChEBI" id="CHEBI:57692"/>
    </cofactor>
</comment>